<dbReference type="InterPro" id="IPR006396">
    <property type="entry name" value="Glu_mut_E"/>
</dbReference>
<reference evidence="4 5" key="1">
    <citation type="submission" date="2021-08" db="EMBL/GenBank/DDBJ databases">
        <title>Genomic Architecture of Streptomyces flavotricini NGL1 and Streptomyces erythrochromogenes HMS4 With Differential Plant Beneficial attributes and laccase production capabilities.</title>
        <authorList>
            <person name="Salwan R."/>
            <person name="Kaur R."/>
            <person name="Sharma V."/>
        </authorList>
    </citation>
    <scope>NUCLEOTIDE SEQUENCE [LARGE SCALE GENOMIC DNA]</scope>
    <source>
        <strain evidence="4 5">NGL1</strain>
    </source>
</reference>
<evidence type="ECO:0000256" key="2">
    <source>
        <dbReference type="ARBA" id="ARBA00023235"/>
    </source>
</evidence>
<evidence type="ECO:0000313" key="4">
    <source>
        <dbReference type="EMBL" id="MCC0100070.1"/>
    </source>
</evidence>
<comment type="caution">
    <text evidence="4">The sequence shown here is derived from an EMBL/GenBank/DDBJ whole genome shotgun (WGS) entry which is preliminary data.</text>
</comment>
<evidence type="ECO:0000313" key="5">
    <source>
        <dbReference type="Proteomes" id="UP001520654"/>
    </source>
</evidence>
<keyword evidence="1" id="KW-0846">Cobalamin</keyword>
<evidence type="ECO:0000256" key="1">
    <source>
        <dbReference type="ARBA" id="ARBA00022628"/>
    </source>
</evidence>
<keyword evidence="2" id="KW-0413">Isomerase</keyword>
<dbReference type="RefSeq" id="WP_229343284.1">
    <property type="nucleotide sequence ID" value="NZ_JAINUL010000001.1"/>
</dbReference>
<dbReference type="PIRSF" id="PIRSF001495">
    <property type="entry name" value="Met_asp_mut_epsi"/>
    <property type="match status" value="1"/>
</dbReference>
<dbReference type="EMBL" id="JAINUL010000001">
    <property type="protein sequence ID" value="MCC0100070.1"/>
    <property type="molecule type" value="Genomic_DNA"/>
</dbReference>
<organism evidence="4 5">
    <name type="scientific">Streptomyces flavotricini</name>
    <dbReference type="NCBI Taxonomy" id="66888"/>
    <lineage>
        <taxon>Bacteria</taxon>
        <taxon>Bacillati</taxon>
        <taxon>Actinomycetota</taxon>
        <taxon>Actinomycetes</taxon>
        <taxon>Kitasatosporales</taxon>
        <taxon>Streptomycetaceae</taxon>
        <taxon>Streptomyces</taxon>
    </lineage>
</organism>
<dbReference type="Proteomes" id="UP001520654">
    <property type="component" value="Unassembled WGS sequence"/>
</dbReference>
<keyword evidence="5" id="KW-1185">Reference proteome</keyword>
<name>A0ABS8EFZ1_9ACTN</name>
<dbReference type="Pfam" id="PF06368">
    <property type="entry name" value="Met_asp_mut_E"/>
    <property type="match status" value="1"/>
</dbReference>
<protein>
    <submittedName>
        <fullName evidence="4">Methylaspartate mutase</fullName>
    </submittedName>
</protein>
<sequence>MSGPGTAGAGRFAAHVRRARQSGSLVVQPRMGFAGARRMREGLRAVRDVAAPTAGTVTVDSYTRVGEYARALEALRSGAELNGFPLVAHGARRTREVLDGVASQDFPVQVRHGSALAGRLVATACAAGADATEGGPVSYCLPYGRVPLRDSVRAWARCCELIAARAEPMHLETFGGGMLGQLCPPSMLVALSVLEALFFREHGVRSLSLSYAQQTHPGQDLEALAALHRLAAERLEGGPDGGPDWHVVLYTFMGVFPRSAAGALRLLEESARLAVRGGAARLVVKTPAEAHRIPTLDENVAALEFAAAVASDERERIRARTRAGLRPAPAGGPYGVYEEAALLVDCVLEQAPTVGEALLRAFATGLLDVPYCLHPDNANRARAVLDPWGVLRWADPGRVPLPPRTRRAVSADAAVGSRQLLDMLGFNERRFDVEDVLGRRLADGAAA</sequence>
<dbReference type="SUPFAM" id="SSF51703">
    <property type="entry name" value="Cobalamin (vitamin B12)-dependent enzymes"/>
    <property type="match status" value="1"/>
</dbReference>
<dbReference type="Gene3D" id="3.20.20.240">
    <property type="entry name" value="Methylmalonyl-CoA mutase"/>
    <property type="match status" value="1"/>
</dbReference>
<keyword evidence="3" id="KW-0170">Cobalt</keyword>
<proteinExistence type="predicted"/>
<dbReference type="InterPro" id="IPR016176">
    <property type="entry name" value="Cbl-dep_enz_cat"/>
</dbReference>
<accession>A0ABS8EFZ1</accession>
<evidence type="ECO:0000256" key="3">
    <source>
        <dbReference type="ARBA" id="ARBA00023285"/>
    </source>
</evidence>
<gene>
    <name evidence="4" type="ORF">K7B10_35865</name>
</gene>